<organism evidence="2 3">
    <name type="scientific">Barnesiella viscericola</name>
    <dbReference type="NCBI Taxonomy" id="397865"/>
    <lineage>
        <taxon>Bacteria</taxon>
        <taxon>Pseudomonadati</taxon>
        <taxon>Bacteroidota</taxon>
        <taxon>Bacteroidia</taxon>
        <taxon>Bacteroidales</taxon>
        <taxon>Barnesiellaceae</taxon>
        <taxon>Barnesiella</taxon>
    </lineage>
</organism>
<dbReference type="InterPro" id="IPR029058">
    <property type="entry name" value="AB_hydrolase_fold"/>
</dbReference>
<dbReference type="PANTHER" id="PTHR11614">
    <property type="entry name" value="PHOSPHOLIPASE-RELATED"/>
    <property type="match status" value="1"/>
</dbReference>
<feature type="domain" description="Serine aminopeptidase S33" evidence="1">
    <location>
        <begin position="67"/>
        <end position="271"/>
    </location>
</feature>
<dbReference type="InterPro" id="IPR051044">
    <property type="entry name" value="MAG_DAG_Lipase"/>
</dbReference>
<comment type="caution">
    <text evidence="2">The sequence shown here is derived from an EMBL/GenBank/DDBJ whole genome shotgun (WGS) entry which is preliminary data.</text>
</comment>
<dbReference type="Pfam" id="PF12146">
    <property type="entry name" value="Hydrolase_4"/>
    <property type="match status" value="1"/>
</dbReference>
<accession>A0A921STH6</accession>
<reference evidence="2" key="2">
    <citation type="submission" date="2021-09" db="EMBL/GenBank/DDBJ databases">
        <authorList>
            <person name="Gilroy R."/>
        </authorList>
    </citation>
    <scope>NUCLEOTIDE SEQUENCE</scope>
    <source>
        <strain evidence="2">CHK121-7720</strain>
    </source>
</reference>
<evidence type="ECO:0000313" key="3">
    <source>
        <dbReference type="Proteomes" id="UP000757103"/>
    </source>
</evidence>
<dbReference type="GO" id="GO:0016787">
    <property type="term" value="F:hydrolase activity"/>
    <property type="evidence" value="ECO:0007669"/>
    <property type="project" value="UniProtKB-KW"/>
</dbReference>
<dbReference type="Gene3D" id="3.40.50.1820">
    <property type="entry name" value="alpha/beta hydrolase"/>
    <property type="match status" value="1"/>
</dbReference>
<evidence type="ECO:0000259" key="1">
    <source>
        <dbReference type="Pfam" id="PF12146"/>
    </source>
</evidence>
<proteinExistence type="predicted"/>
<dbReference type="RefSeq" id="WP_038534237.1">
    <property type="nucleotide sequence ID" value="NZ_CALUJX010000011.1"/>
</dbReference>
<gene>
    <name evidence="2" type="ORF">K8U91_00385</name>
</gene>
<dbReference type="AlphaFoldDB" id="A0A921STH6"/>
<name>A0A921STH6_9BACT</name>
<evidence type="ECO:0000313" key="2">
    <source>
        <dbReference type="EMBL" id="HJG87920.1"/>
    </source>
</evidence>
<keyword evidence="2" id="KW-0378">Hydrolase</keyword>
<reference evidence="2" key="1">
    <citation type="journal article" date="2021" name="PeerJ">
        <title>Extensive microbial diversity within the chicken gut microbiome revealed by metagenomics and culture.</title>
        <authorList>
            <person name="Gilroy R."/>
            <person name="Ravi A."/>
            <person name="Getino M."/>
            <person name="Pursley I."/>
            <person name="Horton D.L."/>
            <person name="Alikhan N.F."/>
            <person name="Baker D."/>
            <person name="Gharbi K."/>
            <person name="Hall N."/>
            <person name="Watson M."/>
            <person name="Adriaenssens E.M."/>
            <person name="Foster-Nyarko E."/>
            <person name="Jarju S."/>
            <person name="Secka A."/>
            <person name="Antonio M."/>
            <person name="Oren A."/>
            <person name="Chaudhuri R.R."/>
            <person name="La Ragione R."/>
            <person name="Hildebrand F."/>
            <person name="Pallen M.J."/>
        </authorList>
    </citation>
    <scope>NUCLEOTIDE SEQUENCE</scope>
    <source>
        <strain evidence="2">CHK121-7720</strain>
    </source>
</reference>
<protein>
    <submittedName>
        <fullName evidence="2">Alpha/beta hydrolase</fullName>
    </submittedName>
</protein>
<dbReference type="InterPro" id="IPR022742">
    <property type="entry name" value="Hydrolase_4"/>
</dbReference>
<dbReference type="Proteomes" id="UP000757103">
    <property type="component" value="Unassembled WGS sequence"/>
</dbReference>
<dbReference type="SUPFAM" id="SSF53474">
    <property type="entry name" value="alpha/beta-Hydrolases"/>
    <property type="match status" value="1"/>
</dbReference>
<sequence length="343" mass="38627">MKKIRFSRSLAVVVLLGVATGVFLSLAQYGPDRLGEGFESRTLVMPDDYSGRVVTTLVRSLSPCGDVHRAILYVHGYNDYFFQKSMAQTFTDSCFNFYAVDLRKYGRSLLPGQTPFEVRDLQEYFADIDTALTLIRQEGNREIVLMGHSTGGLITSLYCEAHRDSLPVQGLILNSPFLDMNMSGFYEKVLVPLVSSWGRCFKGTKISQGNSTAYAESLLKAYHGEWEYDTNLKFKVSPPVTAAWVRAIHRGHNQVHKGLHIPCPILLMYSSQSVQGDKWTPQHQSGDAVLDVKDIARYGRTLGPRVTEFEVQEGLHDLVLSKPAARQSVYTEIFRWLRSNNLD</sequence>
<dbReference type="GeneID" id="90528256"/>
<dbReference type="EMBL" id="DYUD01000002">
    <property type="protein sequence ID" value="HJG87920.1"/>
    <property type="molecule type" value="Genomic_DNA"/>
</dbReference>